<accession>A0A5C5YW24</accession>
<dbReference type="AlphaFoldDB" id="A0A5C5YW24"/>
<dbReference type="PANTHER" id="PTHR23416:SF23">
    <property type="entry name" value="ACETYLTRANSFERASE C18B11.09C-RELATED"/>
    <property type="match status" value="1"/>
</dbReference>
<comment type="similarity">
    <text evidence="1">Belongs to the transferase hexapeptide repeat family.</text>
</comment>
<comment type="caution">
    <text evidence="3">The sequence shown here is derived from an EMBL/GenBank/DDBJ whole genome shotgun (WGS) entry which is preliminary data.</text>
</comment>
<name>A0A5C5YW24_9BACT</name>
<evidence type="ECO:0000313" key="4">
    <source>
        <dbReference type="Proteomes" id="UP000315010"/>
    </source>
</evidence>
<reference evidence="3 4" key="1">
    <citation type="submission" date="2019-02" db="EMBL/GenBank/DDBJ databases">
        <title>Deep-cultivation of Planctomycetes and their phenomic and genomic characterization uncovers novel biology.</title>
        <authorList>
            <person name="Wiegand S."/>
            <person name="Jogler M."/>
            <person name="Boedeker C."/>
            <person name="Pinto D."/>
            <person name="Vollmers J."/>
            <person name="Rivas-Marin E."/>
            <person name="Kohn T."/>
            <person name="Peeters S.H."/>
            <person name="Heuer A."/>
            <person name="Rast P."/>
            <person name="Oberbeckmann S."/>
            <person name="Bunk B."/>
            <person name="Jeske O."/>
            <person name="Meyerdierks A."/>
            <person name="Storesund J.E."/>
            <person name="Kallscheuer N."/>
            <person name="Luecker S."/>
            <person name="Lage O.M."/>
            <person name="Pohl T."/>
            <person name="Merkel B.J."/>
            <person name="Hornburger P."/>
            <person name="Mueller R.-W."/>
            <person name="Bruemmer F."/>
            <person name="Labrenz M."/>
            <person name="Spormann A.M."/>
            <person name="Op Den Camp H."/>
            <person name="Overmann J."/>
            <person name="Amann R."/>
            <person name="Jetten M.S.M."/>
            <person name="Mascher T."/>
            <person name="Medema M.H."/>
            <person name="Devos D.P."/>
            <person name="Kaster A.-K."/>
            <person name="Ovreas L."/>
            <person name="Rohde M."/>
            <person name="Galperin M.Y."/>
            <person name="Jogler C."/>
        </authorList>
    </citation>
    <scope>NUCLEOTIDE SEQUENCE [LARGE SCALE GENOMIC DNA]</scope>
    <source>
        <strain evidence="3 4">CA13</strain>
    </source>
</reference>
<dbReference type="GO" id="GO:0008870">
    <property type="term" value="F:galactoside O-acetyltransferase activity"/>
    <property type="evidence" value="ECO:0007669"/>
    <property type="project" value="UniProtKB-EC"/>
</dbReference>
<evidence type="ECO:0000256" key="1">
    <source>
        <dbReference type="ARBA" id="ARBA00007274"/>
    </source>
</evidence>
<gene>
    <name evidence="3" type="primary">lacA_1</name>
    <name evidence="3" type="ORF">CA13_06160</name>
</gene>
<evidence type="ECO:0000256" key="2">
    <source>
        <dbReference type="ARBA" id="ARBA00022679"/>
    </source>
</evidence>
<proteinExistence type="inferred from homology"/>
<organism evidence="3 4">
    <name type="scientific">Novipirellula herctigrandis</name>
    <dbReference type="NCBI Taxonomy" id="2527986"/>
    <lineage>
        <taxon>Bacteria</taxon>
        <taxon>Pseudomonadati</taxon>
        <taxon>Planctomycetota</taxon>
        <taxon>Planctomycetia</taxon>
        <taxon>Pirellulales</taxon>
        <taxon>Pirellulaceae</taxon>
        <taxon>Novipirellula</taxon>
    </lineage>
</organism>
<keyword evidence="3" id="KW-0012">Acyltransferase</keyword>
<dbReference type="Proteomes" id="UP000315010">
    <property type="component" value="Unassembled WGS sequence"/>
</dbReference>
<keyword evidence="4" id="KW-1185">Reference proteome</keyword>
<dbReference type="EC" id="2.3.1.18" evidence="3"/>
<dbReference type="SUPFAM" id="SSF51161">
    <property type="entry name" value="Trimeric LpxA-like enzymes"/>
    <property type="match status" value="1"/>
</dbReference>
<protein>
    <submittedName>
        <fullName evidence="3">Galactoside O-acetyltransferase</fullName>
        <ecNumber evidence="3">2.3.1.18</ecNumber>
    </submittedName>
</protein>
<evidence type="ECO:0000313" key="3">
    <source>
        <dbReference type="EMBL" id="TWT79218.1"/>
    </source>
</evidence>
<dbReference type="Gene3D" id="2.160.10.10">
    <property type="entry name" value="Hexapeptide repeat proteins"/>
    <property type="match status" value="1"/>
</dbReference>
<dbReference type="InterPro" id="IPR011004">
    <property type="entry name" value="Trimer_LpxA-like_sf"/>
</dbReference>
<keyword evidence="2 3" id="KW-0808">Transferase</keyword>
<dbReference type="OrthoDB" id="9812571at2"/>
<dbReference type="CDD" id="cd04647">
    <property type="entry name" value="LbH_MAT_like"/>
    <property type="match status" value="1"/>
</dbReference>
<sequence length="210" mass="22476">MSRILRRLKSEFELAYVYCRAKLFGLDEVVRYLRNPAPNVSVRLLRKLGATIGEETTIKGPLYLDNVLEDIGSRTDFGNLQIGENVYIGLGVTMDLANVIMIADNAVLSGNVSILTHADCNRSPGVSAIYPRVCKPVRIATGSWIGFGATLLAGVEIGETTVVAAHSLVNQSCDACSLYAGIPAQKKMSLPLSESLSDTPKSGHVDHAGA</sequence>
<dbReference type="InterPro" id="IPR051159">
    <property type="entry name" value="Hexapeptide_acetyltransf"/>
</dbReference>
<dbReference type="EMBL" id="SJPJ01000001">
    <property type="protein sequence ID" value="TWT79218.1"/>
    <property type="molecule type" value="Genomic_DNA"/>
</dbReference>
<dbReference type="RefSeq" id="WP_146394488.1">
    <property type="nucleotide sequence ID" value="NZ_SJPJ01000001.1"/>
</dbReference>
<dbReference type="PANTHER" id="PTHR23416">
    <property type="entry name" value="SIALIC ACID SYNTHASE-RELATED"/>
    <property type="match status" value="1"/>
</dbReference>